<dbReference type="NCBIfam" id="TIGR01870">
    <property type="entry name" value="cas_TM1810_Csm2"/>
    <property type="match status" value="1"/>
</dbReference>
<protein>
    <recommendedName>
        <fullName evidence="3">CRISPR system Cms protein Csm2</fullName>
    </recommendedName>
    <alternativeName>
        <fullName evidence="7">CRISPR type III A-associated protein Csm2</fullName>
    </alternativeName>
</protein>
<dbReference type="Proteomes" id="UP001596417">
    <property type="component" value="Unassembled WGS sequence"/>
</dbReference>
<accession>A0ABD5YYW4</accession>
<comment type="similarity">
    <text evidence="2">Belongs to the CRISPR-associated Csm2 family.</text>
</comment>
<keyword evidence="5" id="KW-0694">RNA-binding</keyword>
<dbReference type="InterPro" id="IPR010149">
    <property type="entry name" value="CRISPR-assoc_prot_Csm2_III-A"/>
</dbReference>
<feature type="compositionally biased region" description="Basic and acidic residues" evidence="8">
    <location>
        <begin position="64"/>
        <end position="75"/>
    </location>
</feature>
<keyword evidence="4" id="KW-0547">Nucleotide-binding</keyword>
<dbReference type="GO" id="GO:0003723">
    <property type="term" value="F:RNA binding"/>
    <property type="evidence" value="ECO:0007669"/>
    <property type="project" value="UniProtKB-KW"/>
</dbReference>
<dbReference type="EMBL" id="JBHTAX010000006">
    <property type="protein sequence ID" value="MFC7192856.1"/>
    <property type="molecule type" value="Genomic_DNA"/>
</dbReference>
<dbReference type="GO" id="GO:0000166">
    <property type="term" value="F:nucleotide binding"/>
    <property type="evidence" value="ECO:0007669"/>
    <property type="project" value="UniProtKB-KW"/>
</dbReference>
<feature type="region of interest" description="Disordered" evidence="8">
    <location>
        <begin position="64"/>
        <end position="87"/>
    </location>
</feature>
<dbReference type="Gene3D" id="3.30.70.270">
    <property type="match status" value="1"/>
</dbReference>
<evidence type="ECO:0000313" key="11">
    <source>
        <dbReference type="Proteomes" id="UP001596417"/>
    </source>
</evidence>
<gene>
    <name evidence="10" type="primary">csm2</name>
    <name evidence="10" type="ORF">ACFQL7_25625</name>
</gene>
<proteinExistence type="inferred from homology"/>
<comment type="caution">
    <text evidence="10">The sequence shown here is derived from an EMBL/GenBank/DDBJ whole genome shotgun (WGS) entry which is preliminary data.</text>
</comment>
<dbReference type="InterPro" id="IPR052117">
    <property type="entry name" value="Cas10/Csm1_subtype-III-A"/>
</dbReference>
<comment type="function">
    <text evidence="1">This subunit may be involved in monitoring complementarity of crRNA and target RNA.</text>
</comment>
<evidence type="ECO:0000259" key="9">
    <source>
        <dbReference type="Pfam" id="PF22335"/>
    </source>
</evidence>
<evidence type="ECO:0000256" key="6">
    <source>
        <dbReference type="ARBA" id="ARBA00023118"/>
    </source>
</evidence>
<keyword evidence="11" id="KW-1185">Reference proteome</keyword>
<evidence type="ECO:0000313" key="10">
    <source>
        <dbReference type="EMBL" id="MFC7192856.1"/>
    </source>
</evidence>
<organism evidence="10 11">
    <name type="scientific">Halocatena marina</name>
    <dbReference type="NCBI Taxonomy" id="2934937"/>
    <lineage>
        <taxon>Archaea</taxon>
        <taxon>Methanobacteriati</taxon>
        <taxon>Methanobacteriota</taxon>
        <taxon>Stenosarchaea group</taxon>
        <taxon>Halobacteria</taxon>
        <taxon>Halobacteriales</taxon>
        <taxon>Natronomonadaceae</taxon>
        <taxon>Halocatena</taxon>
    </lineage>
</organism>
<evidence type="ECO:0000256" key="5">
    <source>
        <dbReference type="ARBA" id="ARBA00022884"/>
    </source>
</evidence>
<evidence type="ECO:0000256" key="4">
    <source>
        <dbReference type="ARBA" id="ARBA00022741"/>
    </source>
</evidence>
<name>A0ABD5YYW4_9EURY</name>
<dbReference type="Pfam" id="PF03750">
    <property type="entry name" value="Csm2_III-A"/>
    <property type="match status" value="1"/>
</dbReference>
<reference evidence="10 11" key="1">
    <citation type="journal article" date="2019" name="Int. J. Syst. Evol. Microbiol.">
        <title>The Global Catalogue of Microorganisms (GCM) 10K type strain sequencing project: providing services to taxonomists for standard genome sequencing and annotation.</title>
        <authorList>
            <consortium name="The Broad Institute Genomics Platform"/>
            <consortium name="The Broad Institute Genome Sequencing Center for Infectious Disease"/>
            <person name="Wu L."/>
            <person name="Ma J."/>
        </authorList>
    </citation>
    <scope>NUCLEOTIDE SEQUENCE [LARGE SCALE GENOMIC DNA]</scope>
    <source>
        <strain evidence="10 11">RDMS1</strain>
    </source>
</reference>
<dbReference type="PANTHER" id="PTHR36528">
    <property type="entry name" value="CRISPR SYSTEM SINGLE-STRAND-SPECIFIC DEOXYRIBONUCLEASE CAS10/CSM1 (SUBTYPE III-A)"/>
    <property type="match status" value="1"/>
</dbReference>
<dbReference type="PANTHER" id="PTHR36528:SF1">
    <property type="entry name" value="CRISPR SYSTEM SINGLE-STRAND-SPECIFIC DEOXYRIBONUCLEASE CAS10_CSM1 (SUBTYPE III-A)"/>
    <property type="match status" value="1"/>
</dbReference>
<feature type="domain" description="Cas10/Cmr2 second palm" evidence="9">
    <location>
        <begin position="1"/>
        <end position="174"/>
    </location>
</feature>
<dbReference type="AlphaFoldDB" id="A0ABD5YYW4"/>
<evidence type="ECO:0000256" key="2">
    <source>
        <dbReference type="ARBA" id="ARBA00006896"/>
    </source>
</evidence>
<evidence type="ECO:0000256" key="1">
    <source>
        <dbReference type="ARBA" id="ARBA00003640"/>
    </source>
</evidence>
<evidence type="ECO:0000256" key="8">
    <source>
        <dbReference type="SAM" id="MobiDB-lite"/>
    </source>
</evidence>
<evidence type="ECO:0000256" key="3">
    <source>
        <dbReference type="ARBA" id="ARBA00016118"/>
    </source>
</evidence>
<dbReference type="CDD" id="cd09647">
    <property type="entry name" value="Csm2_III-A"/>
    <property type="match status" value="1"/>
</dbReference>
<dbReference type="InterPro" id="IPR043128">
    <property type="entry name" value="Rev_trsase/Diguanyl_cyclase"/>
</dbReference>
<dbReference type="Pfam" id="PF22335">
    <property type="entry name" value="Cas10-Cmr2_palm2"/>
    <property type="match status" value="1"/>
</dbReference>
<keyword evidence="6" id="KW-0051">Antiviral defense</keyword>
<dbReference type="InterPro" id="IPR054767">
    <property type="entry name" value="Cas10-Cmr2_palm2"/>
</dbReference>
<evidence type="ECO:0000256" key="7">
    <source>
        <dbReference type="ARBA" id="ARBA00031723"/>
    </source>
</evidence>
<sequence>MDIDDLGKTIAACMDDGVSRLAAISRMLSVFFGGYVNECANEQSYAFLLSDACEDCHDQLHDMESRTVEHRRSSKPDSAVYNRPTDEAEKSLHDDCIERISPIYIGFSGGDDMFFVGPWDEAVEFGRHIRRELRAYCSGMLTISAGYFLSREKYPIGRAVEHAEERLEMAKAYSDDGITKNAAWLFGKTRAWESTDTSPGMTELIDLGIEFEELLETGELSQSSLHAFLELGTETDSETIDPNDAAVGVQKEWKVKYILSRNVDEEIMSELEEKIPKALLWITVPISWASLQRGELAMTTLTSEQAQKVNNTGDRIGEMFVEQGVSTSQLRKVYGEIKQAENEFKFEDSPEQAKRTLLLLKPHLAYAAARKENMSVVNKKISNLIDPVIKNNSSEEMELFFRLMEAIVAYHAYYDNKKGDS</sequence>
<dbReference type="GO" id="GO:0051607">
    <property type="term" value="P:defense response to virus"/>
    <property type="evidence" value="ECO:0007669"/>
    <property type="project" value="UniProtKB-KW"/>
</dbReference>